<accession>A0ABQ2QXW4</accession>
<gene>
    <name evidence="2" type="primary">yiiD</name>
    <name evidence="2" type="ORF">GCM10009411_00980</name>
</gene>
<dbReference type="RefSeq" id="WP_160051943.1">
    <property type="nucleotide sequence ID" value="NZ_BMQX01000001.1"/>
</dbReference>
<evidence type="ECO:0000313" key="3">
    <source>
        <dbReference type="Proteomes" id="UP000619118"/>
    </source>
</evidence>
<proteinExistence type="predicted"/>
<dbReference type="Proteomes" id="UP000619118">
    <property type="component" value="Unassembled WGS sequence"/>
</dbReference>
<reference evidence="3" key="1">
    <citation type="journal article" date="2019" name="Int. J. Syst. Evol. Microbiol.">
        <title>The Global Catalogue of Microorganisms (GCM) 10K type strain sequencing project: providing services to taxonomists for standard genome sequencing and annotation.</title>
        <authorList>
            <consortium name="The Broad Institute Genomics Platform"/>
            <consortium name="The Broad Institute Genome Sequencing Center for Infectious Disease"/>
            <person name="Wu L."/>
            <person name="Ma J."/>
        </authorList>
    </citation>
    <scope>NUCLEOTIDE SEQUENCE [LARGE SCALE GENOMIC DNA]</scope>
    <source>
        <strain evidence="3">JCM 32306</strain>
    </source>
</reference>
<name>A0ABQ2QXW4_9GAMM</name>
<sequence length="160" mass="17625">MSQDNVVPIGSGFSELLSQLQNTWHSTIPLSQFMQVKPLSFSGTELQVTAPLAPNINLHNTMFAGSIYTLMTLTGWGMVWLQQQRLTVQGDIVLADANVKYIKPITAEPIAKVIWPNTDMSGLADGKRIKVTLEVGLYCNELLCAAFTGHYVSLPRVMTE</sequence>
<dbReference type="InterPro" id="IPR012660">
    <property type="entry name" value="YiiD_C"/>
</dbReference>
<evidence type="ECO:0000259" key="1">
    <source>
        <dbReference type="Pfam" id="PF09500"/>
    </source>
</evidence>
<dbReference type="Gene3D" id="3.10.129.10">
    <property type="entry name" value="Hotdog Thioesterase"/>
    <property type="match status" value="1"/>
</dbReference>
<organism evidence="2 3">
    <name type="scientific">Shewanella litoralis</name>
    <dbReference type="NCBI Taxonomy" id="2282700"/>
    <lineage>
        <taxon>Bacteria</taxon>
        <taxon>Pseudomonadati</taxon>
        <taxon>Pseudomonadota</taxon>
        <taxon>Gammaproteobacteria</taxon>
        <taxon>Alteromonadales</taxon>
        <taxon>Shewanellaceae</taxon>
        <taxon>Shewanella</taxon>
    </lineage>
</organism>
<comment type="caution">
    <text evidence="2">The sequence shown here is derived from an EMBL/GenBank/DDBJ whole genome shotgun (WGS) entry which is preliminary data.</text>
</comment>
<feature type="domain" description="Thioesterase putative" evidence="1">
    <location>
        <begin position="18"/>
        <end position="154"/>
    </location>
</feature>
<dbReference type="InterPro" id="IPR029069">
    <property type="entry name" value="HotDog_dom_sf"/>
</dbReference>
<evidence type="ECO:0000313" key="2">
    <source>
        <dbReference type="EMBL" id="GGQ03673.1"/>
    </source>
</evidence>
<protein>
    <submittedName>
        <fullName evidence="2">Thioesterase</fullName>
    </submittedName>
</protein>
<dbReference type="EMBL" id="BMQX01000001">
    <property type="protein sequence ID" value="GGQ03673.1"/>
    <property type="molecule type" value="Genomic_DNA"/>
</dbReference>
<dbReference type="Pfam" id="PF09500">
    <property type="entry name" value="YiiD_C"/>
    <property type="match status" value="1"/>
</dbReference>
<dbReference type="NCBIfam" id="TIGR02447">
    <property type="entry name" value="yiiD_Cterm"/>
    <property type="match status" value="1"/>
</dbReference>
<dbReference type="SUPFAM" id="SSF54637">
    <property type="entry name" value="Thioesterase/thiol ester dehydrase-isomerase"/>
    <property type="match status" value="1"/>
</dbReference>
<keyword evidence="3" id="KW-1185">Reference proteome</keyword>